<feature type="compositionally biased region" description="Basic and acidic residues" evidence="2">
    <location>
        <begin position="503"/>
        <end position="513"/>
    </location>
</feature>
<organism evidence="3 5">
    <name type="scientific">Didymodactylos carnosus</name>
    <dbReference type="NCBI Taxonomy" id="1234261"/>
    <lineage>
        <taxon>Eukaryota</taxon>
        <taxon>Metazoa</taxon>
        <taxon>Spiralia</taxon>
        <taxon>Gnathifera</taxon>
        <taxon>Rotifera</taxon>
        <taxon>Eurotatoria</taxon>
        <taxon>Bdelloidea</taxon>
        <taxon>Philodinida</taxon>
        <taxon>Philodinidae</taxon>
        <taxon>Didymodactylos</taxon>
    </lineage>
</organism>
<proteinExistence type="predicted"/>
<feature type="compositionally biased region" description="Basic and acidic residues" evidence="2">
    <location>
        <begin position="434"/>
        <end position="448"/>
    </location>
</feature>
<evidence type="ECO:0000313" key="4">
    <source>
        <dbReference type="EMBL" id="CAF3641686.1"/>
    </source>
</evidence>
<sequence>MSTENRLLGILFPKFTLEPAPQGLTPYMNKKTKSFTHIQYPADELAYRSTPEYLRKLLRAAALSATSSSVNDDMNESNIMRTKSANDLSPKSNCTYLFCIRYFIYSRKFSIRYPLSVIASMNKTFIGNPKYKSHEDYYDEVATLKKQVSSLKDENSSMRTKIRRLDEENARRIKEIDGLCDTSQDGVSRKTLSGTDRNRTTNVLNLKQKLFKLEQQLKEKEATISKLQNDPMYTKTVEIAIRNKALSNEIERQKIEKLNIVNNSYPTTLQEETKNAVQKLTIENRDLLRENKMLHKKLDELDENQNEGRTSSRQSRHKHIDEDFDKHSQIGREREIKRLNEIIEKIKRDRDHYREQMNETESELSALKREYDRYKHNFKSKIALHDSTDLSGGRSSPSRMIPTNQQNISNWRRDDLSHRSSPTSMKRSNSPLGKRSDSDDDFTKKDTRPYNITKSNEGLSGRHTPTRSSNFLKHDELERASSPLTKRRSNQSLKNSKIGSKQHVWDSNHEKRVNTFKQKRAAKVIQRGWRDYDSKRKRHVNDPFLDNKKRNDGLNKWDDRIRAQTKGGFGNDSPRTSQQSIRGSKFKENEVGSKLHASSSGFDNAVKTVQAVLRGHLHRSQLTNDQNNRPRTPTFDKGRKIVNSDDDDIVVGSNRQQTFNNRPSYQLGSERKDFTSSRLQSPPSRTSAIGQRERDQSPLSISKQHLYGSRTNQAPLSSSKQSLGDTARFNQGGRLETTGSRDSSLRMRQTPSPPFPLSSKPISPQTSRPNSPGRYRSPLSTTLQKSPTLSKYSHNDDDDVAF</sequence>
<feature type="compositionally biased region" description="Polar residues" evidence="2">
    <location>
        <begin position="389"/>
        <end position="410"/>
    </location>
</feature>
<feature type="region of interest" description="Disordered" evidence="2">
    <location>
        <begin position="386"/>
        <end position="513"/>
    </location>
</feature>
<feature type="compositionally biased region" description="Polar residues" evidence="2">
    <location>
        <begin position="697"/>
        <end position="724"/>
    </location>
</feature>
<accession>A0A8S2D6Q8</accession>
<name>A0A8S2D6Q8_9BILA</name>
<feature type="compositionally biased region" description="Polar residues" evidence="2">
    <location>
        <begin position="760"/>
        <end position="770"/>
    </location>
</feature>
<feature type="coiled-coil region" evidence="1">
    <location>
        <begin position="336"/>
        <end position="377"/>
    </location>
</feature>
<evidence type="ECO:0000256" key="2">
    <source>
        <dbReference type="SAM" id="MobiDB-lite"/>
    </source>
</evidence>
<feature type="compositionally biased region" description="Polar residues" evidence="2">
    <location>
        <begin position="419"/>
        <end position="431"/>
    </location>
</feature>
<feature type="compositionally biased region" description="Polar residues" evidence="2">
    <location>
        <begin position="573"/>
        <end position="582"/>
    </location>
</feature>
<evidence type="ECO:0000313" key="5">
    <source>
        <dbReference type="Proteomes" id="UP000677228"/>
    </source>
</evidence>
<feature type="compositionally biased region" description="Basic and acidic residues" evidence="2">
    <location>
        <begin position="634"/>
        <end position="643"/>
    </location>
</feature>
<feature type="region of interest" description="Disordered" evidence="2">
    <location>
        <begin position="617"/>
        <end position="802"/>
    </location>
</feature>
<feature type="region of interest" description="Disordered" evidence="2">
    <location>
        <begin position="296"/>
        <end position="324"/>
    </location>
</feature>
<dbReference type="Proteomes" id="UP000677228">
    <property type="component" value="Unassembled WGS sequence"/>
</dbReference>
<gene>
    <name evidence="3" type="ORF">OVA965_LOCUS7421</name>
    <name evidence="4" type="ORF">TMI583_LOCUS7416</name>
</gene>
<reference evidence="3" key="1">
    <citation type="submission" date="2021-02" db="EMBL/GenBank/DDBJ databases">
        <authorList>
            <person name="Nowell W R."/>
        </authorList>
    </citation>
    <scope>NUCLEOTIDE SEQUENCE</scope>
</reference>
<feature type="compositionally biased region" description="Polar residues" evidence="2">
    <location>
        <begin position="653"/>
        <end position="667"/>
    </location>
</feature>
<feature type="compositionally biased region" description="Polar residues" evidence="2">
    <location>
        <begin position="676"/>
        <end position="689"/>
    </location>
</feature>
<dbReference type="AlphaFoldDB" id="A0A8S2D6Q8"/>
<protein>
    <submittedName>
        <fullName evidence="3">Uncharacterized protein</fullName>
    </submittedName>
</protein>
<dbReference type="Proteomes" id="UP000682733">
    <property type="component" value="Unassembled WGS sequence"/>
</dbReference>
<feature type="coiled-coil region" evidence="1">
    <location>
        <begin position="134"/>
        <end position="168"/>
    </location>
</feature>
<dbReference type="EMBL" id="CAJNOK010002360">
    <property type="protein sequence ID" value="CAF0856659.1"/>
    <property type="molecule type" value="Genomic_DNA"/>
</dbReference>
<evidence type="ECO:0000313" key="3">
    <source>
        <dbReference type="EMBL" id="CAF0856659.1"/>
    </source>
</evidence>
<comment type="caution">
    <text evidence="3">The sequence shown here is derived from an EMBL/GenBank/DDBJ whole genome shotgun (WGS) entry which is preliminary data.</text>
</comment>
<dbReference type="EMBL" id="CAJOBA010002360">
    <property type="protein sequence ID" value="CAF3641686.1"/>
    <property type="molecule type" value="Genomic_DNA"/>
</dbReference>
<feature type="compositionally biased region" description="Polar residues" evidence="2">
    <location>
        <begin position="737"/>
        <end position="750"/>
    </location>
</feature>
<dbReference type="PROSITE" id="PS50096">
    <property type="entry name" value="IQ"/>
    <property type="match status" value="1"/>
</dbReference>
<feature type="compositionally biased region" description="Polar residues" evidence="2">
    <location>
        <begin position="778"/>
        <end position="792"/>
    </location>
</feature>
<feature type="region of interest" description="Disordered" evidence="2">
    <location>
        <begin position="564"/>
        <end position="599"/>
    </location>
</feature>
<feature type="compositionally biased region" description="Polar residues" evidence="2">
    <location>
        <begin position="620"/>
        <end position="631"/>
    </location>
</feature>
<feature type="compositionally biased region" description="Polar residues" evidence="2">
    <location>
        <begin position="490"/>
        <end position="499"/>
    </location>
</feature>
<keyword evidence="1" id="KW-0175">Coiled coil</keyword>
<evidence type="ECO:0000256" key="1">
    <source>
        <dbReference type="SAM" id="Coils"/>
    </source>
</evidence>